<feature type="transmembrane region" description="Helical" evidence="2">
    <location>
        <begin position="297"/>
        <end position="319"/>
    </location>
</feature>
<gene>
    <name evidence="3" type="ORF">QBC42DRAFT_277067</name>
</gene>
<name>A0AAV9HEC3_9PEZI</name>
<feature type="non-terminal residue" evidence="3">
    <location>
        <position position="1"/>
    </location>
</feature>
<dbReference type="EMBL" id="MU865074">
    <property type="protein sequence ID" value="KAK4458319.1"/>
    <property type="molecule type" value="Genomic_DNA"/>
</dbReference>
<proteinExistence type="predicted"/>
<reference evidence="3" key="2">
    <citation type="submission" date="2023-06" db="EMBL/GenBank/DDBJ databases">
        <authorList>
            <consortium name="Lawrence Berkeley National Laboratory"/>
            <person name="Mondo S.J."/>
            <person name="Hensen N."/>
            <person name="Bonometti L."/>
            <person name="Westerberg I."/>
            <person name="Brannstrom I.O."/>
            <person name="Guillou S."/>
            <person name="Cros-Aarteil S."/>
            <person name="Calhoun S."/>
            <person name="Haridas S."/>
            <person name="Kuo A."/>
            <person name="Pangilinan J."/>
            <person name="Riley R."/>
            <person name="Labutti K."/>
            <person name="Andreopoulos B."/>
            <person name="Lipzen A."/>
            <person name="Chen C."/>
            <person name="Yanf M."/>
            <person name="Daum C."/>
            <person name="Ng V."/>
            <person name="Clum A."/>
            <person name="Steindorff A."/>
            <person name="Ohm R."/>
            <person name="Martin F."/>
            <person name="Silar P."/>
            <person name="Natvig D."/>
            <person name="Lalanne C."/>
            <person name="Gautier V."/>
            <person name="Ament-Velasquez S.L."/>
            <person name="Kruys A."/>
            <person name="Hutchinson M.I."/>
            <person name="Powell A.J."/>
            <person name="Barry K."/>
            <person name="Miller A.N."/>
            <person name="Grigoriev I.V."/>
            <person name="Debuchy R."/>
            <person name="Gladieux P."/>
            <person name="Thoren M.H."/>
            <person name="Johannesson H."/>
        </authorList>
    </citation>
    <scope>NUCLEOTIDE SEQUENCE</scope>
    <source>
        <strain evidence="3">PSN324</strain>
    </source>
</reference>
<protein>
    <submittedName>
        <fullName evidence="3">Uncharacterized protein</fullName>
    </submittedName>
</protein>
<organism evidence="3 4">
    <name type="scientific">Cladorrhinum samala</name>
    <dbReference type="NCBI Taxonomy" id="585594"/>
    <lineage>
        <taxon>Eukaryota</taxon>
        <taxon>Fungi</taxon>
        <taxon>Dikarya</taxon>
        <taxon>Ascomycota</taxon>
        <taxon>Pezizomycotina</taxon>
        <taxon>Sordariomycetes</taxon>
        <taxon>Sordariomycetidae</taxon>
        <taxon>Sordariales</taxon>
        <taxon>Podosporaceae</taxon>
        <taxon>Cladorrhinum</taxon>
    </lineage>
</organism>
<keyword evidence="2" id="KW-1133">Transmembrane helix</keyword>
<sequence length="325" mass="35484">VFYTLGCVYPTLAMVEDPLAEYEAIPFSDDDLVPNPTKKSSSATKLPTNIPDLESASSSSSAPPAPVVAKPITSSLRATHSLLTSHGGFRALFRALPFCLFVVKPPVLLVSVPVNILVGPRSAHLLTLFLFCQLHTTWVHMVITPPSPLPFWKRIPSLRRTLEATWFPTLVYWAALHSAMLIPYIIAIAVGITGLQNKHDWSAADNLYILLVAIIAWCLSVAVVVPAETALVRAQASLLSDEEGFQVATIVPFDRTFGGKVNCQGSERPKPFSMVKIAIGNVSRASWKRIVVQQLKLMGVMFAIVFGSGIIIGLQNLLLNLPYWD</sequence>
<feature type="compositionally biased region" description="Polar residues" evidence="1">
    <location>
        <begin position="37"/>
        <end position="47"/>
    </location>
</feature>
<evidence type="ECO:0000256" key="2">
    <source>
        <dbReference type="SAM" id="Phobius"/>
    </source>
</evidence>
<keyword evidence="4" id="KW-1185">Reference proteome</keyword>
<keyword evidence="2" id="KW-0472">Membrane</keyword>
<evidence type="ECO:0000256" key="1">
    <source>
        <dbReference type="SAM" id="MobiDB-lite"/>
    </source>
</evidence>
<feature type="region of interest" description="Disordered" evidence="1">
    <location>
        <begin position="33"/>
        <end position="65"/>
    </location>
</feature>
<comment type="caution">
    <text evidence="3">The sequence shown here is derived from an EMBL/GenBank/DDBJ whole genome shotgun (WGS) entry which is preliminary data.</text>
</comment>
<dbReference type="AlphaFoldDB" id="A0AAV9HEC3"/>
<accession>A0AAV9HEC3</accession>
<evidence type="ECO:0000313" key="4">
    <source>
        <dbReference type="Proteomes" id="UP001321749"/>
    </source>
</evidence>
<feature type="transmembrane region" description="Helical" evidence="2">
    <location>
        <begin position="207"/>
        <end position="227"/>
    </location>
</feature>
<dbReference type="Proteomes" id="UP001321749">
    <property type="component" value="Unassembled WGS sequence"/>
</dbReference>
<evidence type="ECO:0000313" key="3">
    <source>
        <dbReference type="EMBL" id="KAK4458319.1"/>
    </source>
</evidence>
<feature type="transmembrane region" description="Helical" evidence="2">
    <location>
        <begin position="164"/>
        <end position="195"/>
    </location>
</feature>
<reference evidence="3" key="1">
    <citation type="journal article" date="2023" name="Mol. Phylogenet. Evol.">
        <title>Genome-scale phylogeny and comparative genomics of the fungal order Sordariales.</title>
        <authorList>
            <person name="Hensen N."/>
            <person name="Bonometti L."/>
            <person name="Westerberg I."/>
            <person name="Brannstrom I.O."/>
            <person name="Guillou S."/>
            <person name="Cros-Aarteil S."/>
            <person name="Calhoun S."/>
            <person name="Haridas S."/>
            <person name="Kuo A."/>
            <person name="Mondo S."/>
            <person name="Pangilinan J."/>
            <person name="Riley R."/>
            <person name="LaButti K."/>
            <person name="Andreopoulos B."/>
            <person name="Lipzen A."/>
            <person name="Chen C."/>
            <person name="Yan M."/>
            <person name="Daum C."/>
            <person name="Ng V."/>
            <person name="Clum A."/>
            <person name="Steindorff A."/>
            <person name="Ohm R.A."/>
            <person name="Martin F."/>
            <person name="Silar P."/>
            <person name="Natvig D.O."/>
            <person name="Lalanne C."/>
            <person name="Gautier V."/>
            <person name="Ament-Velasquez S.L."/>
            <person name="Kruys A."/>
            <person name="Hutchinson M.I."/>
            <person name="Powell A.J."/>
            <person name="Barry K."/>
            <person name="Miller A.N."/>
            <person name="Grigoriev I.V."/>
            <person name="Debuchy R."/>
            <person name="Gladieux P."/>
            <person name="Hiltunen Thoren M."/>
            <person name="Johannesson H."/>
        </authorList>
    </citation>
    <scope>NUCLEOTIDE SEQUENCE</scope>
    <source>
        <strain evidence="3">PSN324</strain>
    </source>
</reference>
<keyword evidence="2" id="KW-0812">Transmembrane</keyword>